<proteinExistence type="predicted"/>
<dbReference type="Proteomes" id="UP000838324">
    <property type="component" value="Unassembled WGS sequence"/>
</dbReference>
<accession>A0ABN8G660</accession>
<evidence type="ECO:0000313" key="2">
    <source>
        <dbReference type="Proteomes" id="UP000838324"/>
    </source>
</evidence>
<dbReference type="RefSeq" id="WP_236331987.1">
    <property type="nucleotide sequence ID" value="NZ_CAKMMG010000001.1"/>
</dbReference>
<reference evidence="1" key="1">
    <citation type="submission" date="2022-01" db="EMBL/GenBank/DDBJ databases">
        <authorList>
            <person name="Criscuolo A."/>
        </authorList>
    </citation>
    <scope>NUCLEOTIDE SEQUENCE</scope>
    <source>
        <strain evidence="1">CIP111892</strain>
    </source>
</reference>
<organism evidence="1 2">
    <name type="scientific">Paenibacillus auburnensis</name>
    <dbReference type="NCBI Taxonomy" id="2905649"/>
    <lineage>
        <taxon>Bacteria</taxon>
        <taxon>Bacillati</taxon>
        <taxon>Bacillota</taxon>
        <taxon>Bacilli</taxon>
        <taxon>Bacillales</taxon>
        <taxon>Paenibacillaceae</taxon>
        <taxon>Paenibacillus</taxon>
    </lineage>
</organism>
<comment type="caution">
    <text evidence="1">The sequence shown here is derived from an EMBL/GenBank/DDBJ whole genome shotgun (WGS) entry which is preliminary data.</text>
</comment>
<keyword evidence="2" id="KW-1185">Reference proteome</keyword>
<sequence length="127" mass="14283">MNNHINEENALLRDYILFPQLTSAVQRSIDELGDAPNVLNRAYSASGTFLLRKMTNDLGENRLALSRAGLRITRTAELNGLIHVEFTRKGKSQAEVYAIAREVLRDEMRARMAQYISEFGKVVSGTL</sequence>
<name>A0ABN8G660_9BACL</name>
<dbReference type="EMBL" id="CAKMMG010000001">
    <property type="protein sequence ID" value="CAH1194671.1"/>
    <property type="molecule type" value="Genomic_DNA"/>
</dbReference>
<dbReference type="InterPro" id="IPR058600">
    <property type="entry name" value="YhjD-like"/>
</dbReference>
<evidence type="ECO:0008006" key="3">
    <source>
        <dbReference type="Google" id="ProtNLM"/>
    </source>
</evidence>
<gene>
    <name evidence="1" type="ORF">PAECIP111892_01795</name>
</gene>
<protein>
    <recommendedName>
        <fullName evidence="3">MarR family transcriptional regulator</fullName>
    </recommendedName>
</protein>
<dbReference type="Pfam" id="PF26325">
    <property type="entry name" value="YhjD"/>
    <property type="match status" value="1"/>
</dbReference>
<evidence type="ECO:0000313" key="1">
    <source>
        <dbReference type="EMBL" id="CAH1194671.1"/>
    </source>
</evidence>